<evidence type="ECO:0008006" key="3">
    <source>
        <dbReference type="Google" id="ProtNLM"/>
    </source>
</evidence>
<dbReference type="EMBL" id="CM008049">
    <property type="protein sequence ID" value="PVH47783.1"/>
    <property type="molecule type" value="Genomic_DNA"/>
</dbReference>
<feature type="chain" id="PRO_5015650809" description="Secreted protein" evidence="1">
    <location>
        <begin position="29"/>
        <end position="82"/>
    </location>
</feature>
<dbReference type="AlphaFoldDB" id="A0A2T8JCY4"/>
<proteinExistence type="predicted"/>
<evidence type="ECO:0000256" key="1">
    <source>
        <dbReference type="SAM" id="SignalP"/>
    </source>
</evidence>
<evidence type="ECO:0000313" key="2">
    <source>
        <dbReference type="EMBL" id="PVH47783.1"/>
    </source>
</evidence>
<gene>
    <name evidence="2" type="ORF">PAHAL_4G152100</name>
</gene>
<dbReference type="Proteomes" id="UP000243499">
    <property type="component" value="Chromosome 4"/>
</dbReference>
<dbReference type="Gramene" id="PVH47783">
    <property type="protein sequence ID" value="PVH47783"/>
    <property type="gene ID" value="PAHAL_4G152100"/>
</dbReference>
<feature type="signal peptide" evidence="1">
    <location>
        <begin position="1"/>
        <end position="28"/>
    </location>
</feature>
<name>A0A2T8JCY4_9POAL</name>
<sequence length="82" mass="9373">MTRSPSGMPRMRPLLLLLMILFLAHIDALVHQLTLVAPLMWKQSPTTTTKSLTRMRMKTPLMMAPKMMMSRPLCSFHSLFGT</sequence>
<accession>A0A2T8JCY4</accession>
<organism evidence="2">
    <name type="scientific">Panicum hallii</name>
    <dbReference type="NCBI Taxonomy" id="206008"/>
    <lineage>
        <taxon>Eukaryota</taxon>
        <taxon>Viridiplantae</taxon>
        <taxon>Streptophyta</taxon>
        <taxon>Embryophyta</taxon>
        <taxon>Tracheophyta</taxon>
        <taxon>Spermatophyta</taxon>
        <taxon>Magnoliopsida</taxon>
        <taxon>Liliopsida</taxon>
        <taxon>Poales</taxon>
        <taxon>Poaceae</taxon>
        <taxon>PACMAD clade</taxon>
        <taxon>Panicoideae</taxon>
        <taxon>Panicodae</taxon>
        <taxon>Paniceae</taxon>
        <taxon>Panicinae</taxon>
        <taxon>Panicum</taxon>
        <taxon>Panicum sect. Panicum</taxon>
    </lineage>
</organism>
<keyword evidence="1" id="KW-0732">Signal</keyword>
<reference evidence="2" key="1">
    <citation type="submission" date="2018-04" db="EMBL/GenBank/DDBJ databases">
        <title>WGS assembly of Panicum hallii.</title>
        <authorList>
            <person name="Lovell J."/>
            <person name="Jenkins J."/>
            <person name="Lowry D."/>
            <person name="Mamidi S."/>
            <person name="Sreedasyam A."/>
            <person name="Weng X."/>
            <person name="Barry K."/>
            <person name="Bonette J."/>
            <person name="Campitelli B."/>
            <person name="Daum C."/>
            <person name="Gordon S."/>
            <person name="Gould B."/>
            <person name="Lipzen A."/>
            <person name="Macqueen A."/>
            <person name="Palacio-Mejia J."/>
            <person name="Plott C."/>
            <person name="Shakirov E."/>
            <person name="Shu S."/>
            <person name="Yoshinaga Y."/>
            <person name="Zane M."/>
            <person name="Rokhsar D."/>
            <person name="Grimwood J."/>
            <person name="Schmutz J."/>
            <person name="Juenger T."/>
        </authorList>
    </citation>
    <scope>NUCLEOTIDE SEQUENCE [LARGE SCALE GENOMIC DNA]</scope>
    <source>
        <strain evidence="2">FIL2</strain>
    </source>
</reference>
<protein>
    <recommendedName>
        <fullName evidence="3">Secreted protein</fullName>
    </recommendedName>
</protein>